<feature type="transmembrane region" description="Helical" evidence="1">
    <location>
        <begin position="164"/>
        <end position="183"/>
    </location>
</feature>
<protein>
    <recommendedName>
        <fullName evidence="4">DUF2306 domain-containing protein</fullName>
    </recommendedName>
</protein>
<dbReference type="AlphaFoldDB" id="M0HV92"/>
<keyword evidence="1" id="KW-0472">Membrane</keyword>
<gene>
    <name evidence="2" type="ORF">C453_01535</name>
</gene>
<comment type="caution">
    <text evidence="2">The sequence shown here is derived from an EMBL/GenBank/DDBJ whole genome shotgun (WGS) entry which is preliminary data.</text>
</comment>
<feature type="transmembrane region" description="Helical" evidence="1">
    <location>
        <begin position="124"/>
        <end position="143"/>
    </location>
</feature>
<accession>M0HV92</accession>
<keyword evidence="1" id="KW-1133">Transmembrane helix</keyword>
<evidence type="ECO:0000313" key="2">
    <source>
        <dbReference type="EMBL" id="ELZ88505.1"/>
    </source>
</evidence>
<reference evidence="2 3" key="1">
    <citation type="journal article" date="2014" name="PLoS Genet.">
        <title>Phylogenetically driven sequencing of extremely halophilic archaea reveals strategies for static and dynamic osmo-response.</title>
        <authorList>
            <person name="Becker E.A."/>
            <person name="Seitzer P.M."/>
            <person name="Tritt A."/>
            <person name="Larsen D."/>
            <person name="Krusor M."/>
            <person name="Yao A.I."/>
            <person name="Wu D."/>
            <person name="Madern D."/>
            <person name="Eisen J.A."/>
            <person name="Darling A.E."/>
            <person name="Facciotti M.T."/>
        </authorList>
    </citation>
    <scope>NUCLEOTIDE SEQUENCE [LARGE SCALE GENOMIC DNA]</scope>
    <source>
        <strain evidence="2 3">ATCC BAA-1513</strain>
    </source>
</reference>
<keyword evidence="3" id="KW-1185">Reference proteome</keyword>
<proteinExistence type="predicted"/>
<sequence length="260" mass="28022">MVAEDITLGLHILAGFAALFAGAGAFATKKGGYRHRRLGRVYVGSMAFVSISALALFVFDPNPSRQFLALVAVFSFYFVFSGYRVLSRKRVTDSPAFVDWAATVLLVGAGVGLSAFGATQLLSGAGFGTVMLVFGGIALGFGGNDIQQFRQGVSDPRAWFYGHLSRMAGGYIATVTAFSSVNFTFLPSVVSWLWPTVIGTPLIFLLVRRYRTQFDHLTASTQQSFGTSSSSLVQPNLGTFRTDRAGKSRTVISHRSGFPR</sequence>
<evidence type="ECO:0008006" key="4">
    <source>
        <dbReference type="Google" id="ProtNLM"/>
    </source>
</evidence>
<feature type="transmembrane region" description="Helical" evidence="1">
    <location>
        <begin position="65"/>
        <end position="86"/>
    </location>
</feature>
<evidence type="ECO:0000256" key="1">
    <source>
        <dbReference type="SAM" id="Phobius"/>
    </source>
</evidence>
<dbReference type="STRING" id="1230453.C453_01535"/>
<dbReference type="RefSeq" id="WP_008322242.1">
    <property type="nucleotide sequence ID" value="NZ_AOLK01000006.1"/>
</dbReference>
<organism evidence="2 3">
    <name type="scientific">Haloferax elongans ATCC BAA-1513</name>
    <dbReference type="NCBI Taxonomy" id="1230453"/>
    <lineage>
        <taxon>Archaea</taxon>
        <taxon>Methanobacteriati</taxon>
        <taxon>Methanobacteriota</taxon>
        <taxon>Stenosarchaea group</taxon>
        <taxon>Halobacteria</taxon>
        <taxon>Halobacteriales</taxon>
        <taxon>Haloferacaceae</taxon>
        <taxon>Haloferax</taxon>
    </lineage>
</organism>
<feature type="transmembrane region" description="Helical" evidence="1">
    <location>
        <begin position="39"/>
        <end position="59"/>
    </location>
</feature>
<dbReference type="EMBL" id="AOLK01000006">
    <property type="protein sequence ID" value="ELZ88505.1"/>
    <property type="molecule type" value="Genomic_DNA"/>
</dbReference>
<evidence type="ECO:0000313" key="3">
    <source>
        <dbReference type="Proteomes" id="UP000011612"/>
    </source>
</evidence>
<dbReference type="InterPro" id="IPR018750">
    <property type="entry name" value="DUF2306_membrane"/>
</dbReference>
<feature type="transmembrane region" description="Helical" evidence="1">
    <location>
        <begin position="189"/>
        <end position="207"/>
    </location>
</feature>
<feature type="transmembrane region" description="Helical" evidence="1">
    <location>
        <begin position="98"/>
        <end position="118"/>
    </location>
</feature>
<name>M0HV92_HALEO</name>
<feature type="transmembrane region" description="Helical" evidence="1">
    <location>
        <begin position="6"/>
        <end position="27"/>
    </location>
</feature>
<keyword evidence="1" id="KW-0812">Transmembrane</keyword>
<dbReference type="Proteomes" id="UP000011612">
    <property type="component" value="Unassembled WGS sequence"/>
</dbReference>
<dbReference type="Pfam" id="PF10067">
    <property type="entry name" value="DUF2306"/>
    <property type="match status" value="1"/>
</dbReference>